<keyword evidence="3" id="KW-1185">Reference proteome</keyword>
<feature type="region of interest" description="Disordered" evidence="1">
    <location>
        <begin position="978"/>
        <end position="998"/>
    </location>
</feature>
<reference evidence="2" key="2">
    <citation type="journal article" date="2022" name="Microbiol. Resour. Announc.">
        <title>Whole-Genome Sequence of Entomortierella parvispora E1425, a Mucoromycotan Fungus Associated with Burkholderiaceae-Related Endosymbiotic Bacteria.</title>
        <authorList>
            <person name="Herlambang A."/>
            <person name="Guo Y."/>
            <person name="Takashima Y."/>
            <person name="Narisawa K."/>
            <person name="Ohta H."/>
            <person name="Nishizawa T."/>
        </authorList>
    </citation>
    <scope>NUCLEOTIDE SEQUENCE</scope>
    <source>
        <strain evidence="2">E1425</strain>
    </source>
</reference>
<dbReference type="EMBL" id="BQFW01000010">
    <property type="protein sequence ID" value="GJJ75338.1"/>
    <property type="molecule type" value="Genomic_DNA"/>
</dbReference>
<gene>
    <name evidence="2" type="ORF">EMPS_07696</name>
</gene>
<evidence type="ECO:0000313" key="2">
    <source>
        <dbReference type="EMBL" id="GJJ75338.1"/>
    </source>
</evidence>
<evidence type="ECO:0000256" key="1">
    <source>
        <dbReference type="SAM" id="MobiDB-lite"/>
    </source>
</evidence>
<dbReference type="OrthoDB" id="2137681at2759"/>
<feature type="region of interest" description="Disordered" evidence="1">
    <location>
        <begin position="849"/>
        <end position="873"/>
    </location>
</feature>
<proteinExistence type="predicted"/>
<feature type="compositionally biased region" description="Polar residues" evidence="1">
    <location>
        <begin position="39"/>
        <end position="49"/>
    </location>
</feature>
<dbReference type="Proteomes" id="UP000827284">
    <property type="component" value="Unassembled WGS sequence"/>
</dbReference>
<feature type="compositionally biased region" description="Low complexity" evidence="1">
    <location>
        <begin position="1"/>
        <end position="38"/>
    </location>
</feature>
<protein>
    <submittedName>
        <fullName evidence="2">Uncharacterized protein</fullName>
    </submittedName>
</protein>
<feature type="region of interest" description="Disordered" evidence="1">
    <location>
        <begin position="605"/>
        <end position="638"/>
    </location>
</feature>
<comment type="caution">
    <text evidence="2">The sequence shown here is derived from an EMBL/GenBank/DDBJ whole genome shotgun (WGS) entry which is preliminary data.</text>
</comment>
<feature type="compositionally biased region" description="Polar residues" evidence="1">
    <location>
        <begin position="616"/>
        <end position="638"/>
    </location>
</feature>
<feature type="compositionally biased region" description="Low complexity" evidence="1">
    <location>
        <begin position="1040"/>
        <end position="1051"/>
    </location>
</feature>
<feature type="region of interest" description="Disordered" evidence="1">
    <location>
        <begin position="1038"/>
        <end position="1064"/>
    </location>
</feature>
<feature type="compositionally biased region" description="Basic residues" evidence="1">
    <location>
        <begin position="56"/>
        <end position="68"/>
    </location>
</feature>
<feature type="region of interest" description="Disordered" evidence="1">
    <location>
        <begin position="273"/>
        <end position="305"/>
    </location>
</feature>
<reference evidence="2" key="1">
    <citation type="submission" date="2021-11" db="EMBL/GenBank/DDBJ databases">
        <authorList>
            <person name="Herlambang A."/>
            <person name="Guo Y."/>
            <person name="Takashima Y."/>
            <person name="Nishizawa T."/>
        </authorList>
    </citation>
    <scope>NUCLEOTIDE SEQUENCE</scope>
    <source>
        <strain evidence="2">E1425</strain>
    </source>
</reference>
<feature type="region of interest" description="Disordered" evidence="1">
    <location>
        <begin position="773"/>
        <end position="795"/>
    </location>
</feature>
<evidence type="ECO:0000313" key="3">
    <source>
        <dbReference type="Proteomes" id="UP000827284"/>
    </source>
</evidence>
<feature type="region of interest" description="Disordered" evidence="1">
    <location>
        <begin position="1285"/>
        <end position="1308"/>
    </location>
</feature>
<feature type="compositionally biased region" description="Low complexity" evidence="1">
    <location>
        <begin position="1292"/>
        <end position="1307"/>
    </location>
</feature>
<feature type="region of interest" description="Disordered" evidence="1">
    <location>
        <begin position="1"/>
        <end position="106"/>
    </location>
</feature>
<accession>A0A9P3LYP7</accession>
<feature type="compositionally biased region" description="Basic and acidic residues" evidence="1">
    <location>
        <begin position="91"/>
        <end position="105"/>
    </location>
</feature>
<sequence length="1474" mass="161080">MSDTADSSPTSADSTSSASSTETTQSSGSGRIESASSETSGNAASSRQSSELKRSASQKKNQKRREAAKKKLAESAESTPLMESVAILPQVKEEKKEVAEDKELPLEQVAEELTKGKAETTTAAASKNDNVETMAPEALSMAAAIVTDNVDDKAAQTSASIARLQTPETKHPETSSLQATVISPINFSLSLTEQPYPTLDHSIWAESSKTPSSTGAALPPTENSIADASIGEERRNALEIHDPVWDVPLGILVKDFDKTESQLQQQADINTVQDVHQSQDHMPGMQPRRQPRPQHPDDNTPLETQPYLSLADNYLQNRRVISSESVANLHSWDVASETVVMVAIQCLTKDKDMELSYVAILSAINVLNSKKEHEQVQCDDGVENEQVKVENRNRVGAMYSQLVRIMTAPVMSESLTKEIERQGAMTADALYLQLYQAIVGAGFPLRDDDHVQVAQFLFDRQRMEEALACLQTIDEWYGAVFRTAISCHLFSKPRHLHEAEVLLDRYLGYTGQTSGVGVKDKANSVSANRGEEERRVDKAMVKKWFKLQLDASKWEEIRLQYERSRARLVEAPSNIERFSASAALPQEEPAQPSSCASSVHELVGCTSNGPMPRRGSTASSMTTASVKPGSISEQQQPSPAVVLNAPEAVTPTKAKRSSFSFFSKNPAKATGRRTSAPALTVGTSSIQANRHLTILDNGMLEECVNHKQFEYGWRTVYERMGPALEDKDTAKIAMRLCKRAFLGHGGLGPNLPGSPNLLARDMYFTEDDHYQGKDISDYSMEEGKEGQDDGNEEEKMKERAIETIEERIAKLEQNRKSRQDPEIWEARAWVIYNKSTMNPALFLFNATPTTSPTAASQPLSSQQQQQPSNVSATTTSVISSAAVGGSALGMKILPASSTGTTSLTVFLHNILTIAINSPEQSSRYMKAFRIYSAMRSESTGQFQAQLRDPFVMTCMVKIIYDTVLAVVRSQSRQYQHQSLALPSSQHQREESQTLPQQGPMSIGPLLDMVFEIFADMRNTGPIRILPQLCALAPLTPGVKTPRTPTSSAATSVGGPGGMSSTPKTNDGMSMFFQLSYRSRTVSTLSATTVDLSACGQDTSKEGEGTGHPCILQDLNPALSQPVGQARRLPNEIYLALLHLCIQVPCPYYSTSKSSTAATMATVSTQTAPAKSEKPKETTGPTVDHVANAQATAFQVVKTVIADMMTTKAGQQPANLDRHLAVALQYYHDHCLPLTASCRRPAPPPKASMETIALDTSGVHGESKVEERQKQECPFHGWMYQTEEEVRNHGVRSASSSSSSSFASSSTSDLHVAHGPLPVAAFGEQTISSSSHLTEEENSHYGISKHDADLDELDLYLSEAAAATAAAAAAAVAAAKAKRARSKMDVEHQDMSDLQQWPTACTATATLDQDDTTVNAKIAEALSGNWMDGLDHDTCNDRFYWDLWARESPLLQRVQFSRRRARMLWRHFANLEISE</sequence>
<organism evidence="2 3">
    <name type="scientific">Entomortierella parvispora</name>
    <dbReference type="NCBI Taxonomy" id="205924"/>
    <lineage>
        <taxon>Eukaryota</taxon>
        <taxon>Fungi</taxon>
        <taxon>Fungi incertae sedis</taxon>
        <taxon>Mucoromycota</taxon>
        <taxon>Mortierellomycotina</taxon>
        <taxon>Mortierellomycetes</taxon>
        <taxon>Mortierellales</taxon>
        <taxon>Mortierellaceae</taxon>
        <taxon>Entomortierella</taxon>
    </lineage>
</organism>
<name>A0A9P3LYP7_9FUNG</name>